<proteinExistence type="predicted"/>
<accession>A0ABX7JDP6</accession>
<dbReference type="InterPro" id="IPR013325">
    <property type="entry name" value="RNA_pol_sigma_r2"/>
</dbReference>
<organism evidence="1 2">
    <name type="scientific">Paracoccus methylovorus</name>
    <dbReference type="NCBI Taxonomy" id="2812658"/>
    <lineage>
        <taxon>Bacteria</taxon>
        <taxon>Pseudomonadati</taxon>
        <taxon>Pseudomonadota</taxon>
        <taxon>Alphaproteobacteria</taxon>
        <taxon>Rhodobacterales</taxon>
        <taxon>Paracoccaceae</taxon>
        <taxon>Paracoccus</taxon>
    </lineage>
</organism>
<evidence type="ECO:0000313" key="1">
    <source>
        <dbReference type="EMBL" id="QRZ12140.1"/>
    </source>
</evidence>
<reference evidence="1 2" key="1">
    <citation type="submission" date="2021-02" db="EMBL/GenBank/DDBJ databases">
        <title>Paracoccus methylovroum sp.nov., a new methanol and methylamine utilizing methylotrophic denitrifer.</title>
        <authorList>
            <person name="Timsy T."/>
            <person name="Behrendt U."/>
            <person name="Ulrich A."/>
            <person name="Spanner T."/>
            <person name="Foesel B.U."/>
            <person name="Horn M.A."/>
            <person name="Kolb S."/>
        </authorList>
    </citation>
    <scope>NUCLEOTIDE SEQUENCE [LARGE SCALE GENOMIC DNA]</scope>
    <source>
        <strain evidence="1 2">H4-D09</strain>
    </source>
</reference>
<dbReference type="Proteomes" id="UP000663629">
    <property type="component" value="Chromosome 1"/>
</dbReference>
<keyword evidence="2" id="KW-1185">Reference proteome</keyword>
<sequence length="251" mass="27191">MPNRKNPSCISPAGVRHFYRNADLHGLRLALWEDDLPDTCSVADYLREAGASVEVLIKGSDSAQPVALPAMMARYRLTPFWSGDEAADIHLPGRGIAGAMVDPRDLVQVDVAVLNLRDPAPVADSLQAAGIPFVMFTTDPAHPAHHYAHACVVSSHDGPEALATAVLLHTALYGAGLHCTPDMTVMEMIPRLRAMARFIVHDRVLADDLVADALKEALALLPHLDSDQKIGSLLIALIEGIWQRQKLSRPN</sequence>
<dbReference type="RefSeq" id="WP_205293164.1">
    <property type="nucleotide sequence ID" value="NZ_CP070368.1"/>
</dbReference>
<gene>
    <name evidence="1" type="ORF">JWJ88_05685</name>
</gene>
<evidence type="ECO:0000313" key="2">
    <source>
        <dbReference type="Proteomes" id="UP000663629"/>
    </source>
</evidence>
<dbReference type="SUPFAM" id="SSF88946">
    <property type="entry name" value="Sigma2 domain of RNA polymerase sigma factors"/>
    <property type="match status" value="1"/>
</dbReference>
<dbReference type="EMBL" id="CP070368">
    <property type="protein sequence ID" value="QRZ12140.1"/>
    <property type="molecule type" value="Genomic_DNA"/>
</dbReference>
<protein>
    <submittedName>
        <fullName evidence="1">Uncharacterized protein</fullName>
    </submittedName>
</protein>
<name>A0ABX7JDP6_9RHOB</name>